<dbReference type="EMBL" id="HBHK01021512">
    <property type="protein sequence ID" value="CAD9698833.1"/>
    <property type="molecule type" value="Transcribed_RNA"/>
</dbReference>
<dbReference type="GO" id="GO:0016779">
    <property type="term" value="F:nucleotidyltransferase activity"/>
    <property type="evidence" value="ECO:0007669"/>
    <property type="project" value="UniProtKB-KW"/>
</dbReference>
<sequence length="575" mass="63569">MKVLVSGCFDLPHSGHVAFFKHAHEHGDVYVNVLGDVDVEKSFGNPPMIPEKEREYFCANVRYVKEAKLSDGQGVDGFQKAIERVRPDVFYINQGDENIDVKRGLCDAQGVKVIVGDRTPAPGLLTRSTENIRHLLDTKNHPSAGDHEEGAKDVEQQAGGEVENAQLAYPRAENSKPVVFVSGCYDLLHSGHIAFFNEAATHGDLYVSIGSDQNIKMLKNHDPMFPEEERKFMVQSIKSVREARVCQGSGMLDFEADLDIIRPDCFFVNEDGHRDTKESACKARGIKYIVSTRVPSSGLPARSSTSLKESLKHAHTEDKIEDLYAFPWRICLAGGWLDQPWVSEVCPGNVIVVNVLPHEAFKTRSGLATSTRQVGTRLWGTDDPKSSGPPGNVSPLELAYFLFGAENPPGSKYIAGSQDALGLMLPGVNQLYYEGDYWPSQVTTCESMESIKWLEKVLWLVPLSSRPDGYDPLKEKHITPENVKLLADASDMAWKAISNRDAPSLGKALTKTMEAWAGILPYTVPQPQSDQWCAPYKSNSHGYLFSGCGGGFLMVISDSPVENGFQIKIKTTNWF</sequence>
<protein>
    <recommendedName>
        <fullName evidence="3">Cytidyltransferase-like domain-containing protein</fullName>
    </recommendedName>
</protein>
<keyword evidence="2" id="KW-0548">Nucleotidyltransferase</keyword>
<evidence type="ECO:0000256" key="1">
    <source>
        <dbReference type="ARBA" id="ARBA00022679"/>
    </source>
</evidence>
<evidence type="ECO:0000259" key="3">
    <source>
        <dbReference type="Pfam" id="PF01467"/>
    </source>
</evidence>
<organism evidence="4">
    <name type="scientific">Mucochytrium quahogii</name>
    <dbReference type="NCBI Taxonomy" id="96639"/>
    <lineage>
        <taxon>Eukaryota</taxon>
        <taxon>Sar</taxon>
        <taxon>Stramenopiles</taxon>
        <taxon>Bigyra</taxon>
        <taxon>Labyrinthulomycetes</taxon>
        <taxon>Thraustochytrida</taxon>
        <taxon>Thraustochytriidae</taxon>
        <taxon>Mucochytrium</taxon>
    </lineage>
</organism>
<dbReference type="NCBIfam" id="TIGR00125">
    <property type="entry name" value="cyt_tran_rel"/>
    <property type="match status" value="1"/>
</dbReference>
<dbReference type="InterPro" id="IPR050385">
    <property type="entry name" value="Archaeal_FAD_synthase"/>
</dbReference>
<dbReference type="InterPro" id="IPR004821">
    <property type="entry name" value="Cyt_trans-like"/>
</dbReference>
<keyword evidence="1" id="KW-0808">Transferase</keyword>
<evidence type="ECO:0000313" key="4">
    <source>
        <dbReference type="EMBL" id="CAD9698833.1"/>
    </source>
</evidence>
<gene>
    <name evidence="4" type="ORF">QSP1433_LOCUS13707</name>
</gene>
<dbReference type="InterPro" id="IPR014729">
    <property type="entry name" value="Rossmann-like_a/b/a_fold"/>
</dbReference>
<feature type="domain" description="Cytidyltransferase-like" evidence="3">
    <location>
        <begin position="181"/>
        <end position="276"/>
    </location>
</feature>
<dbReference type="PANTHER" id="PTHR43793">
    <property type="entry name" value="FAD SYNTHASE"/>
    <property type="match status" value="1"/>
</dbReference>
<dbReference type="SUPFAM" id="SSF52374">
    <property type="entry name" value="Nucleotidylyl transferase"/>
    <property type="match status" value="2"/>
</dbReference>
<dbReference type="Pfam" id="PF01467">
    <property type="entry name" value="CTP_transf_like"/>
    <property type="match status" value="2"/>
</dbReference>
<reference evidence="4" key="1">
    <citation type="submission" date="2021-01" db="EMBL/GenBank/DDBJ databases">
        <authorList>
            <person name="Corre E."/>
            <person name="Pelletier E."/>
            <person name="Niang G."/>
            <person name="Scheremetjew M."/>
            <person name="Finn R."/>
            <person name="Kale V."/>
            <person name="Holt S."/>
            <person name="Cochrane G."/>
            <person name="Meng A."/>
            <person name="Brown T."/>
            <person name="Cohen L."/>
        </authorList>
    </citation>
    <scope>NUCLEOTIDE SEQUENCE</scope>
    <source>
        <strain evidence="4">NY070348D</strain>
    </source>
</reference>
<dbReference type="Gene3D" id="3.40.50.620">
    <property type="entry name" value="HUPs"/>
    <property type="match status" value="2"/>
</dbReference>
<feature type="domain" description="Cytidyltransferase-like" evidence="3">
    <location>
        <begin position="5"/>
        <end position="93"/>
    </location>
</feature>
<proteinExistence type="predicted"/>
<accession>A0A7S2WPQ3</accession>
<dbReference type="AlphaFoldDB" id="A0A7S2WPQ3"/>
<evidence type="ECO:0000256" key="2">
    <source>
        <dbReference type="ARBA" id="ARBA00022695"/>
    </source>
</evidence>
<name>A0A7S2WPQ3_9STRA</name>
<dbReference type="PANTHER" id="PTHR43793:SF1">
    <property type="entry name" value="FAD SYNTHASE"/>
    <property type="match status" value="1"/>
</dbReference>